<comment type="caution">
    <text evidence="5">The sequence shown here is derived from an EMBL/GenBank/DDBJ whole genome shotgun (WGS) entry which is preliminary data.</text>
</comment>
<dbReference type="EC" id="3.-.-.-" evidence="5"/>
<dbReference type="Proteomes" id="UP001266357">
    <property type="component" value="Unassembled WGS sequence"/>
</dbReference>
<comment type="subcellular location">
    <subcellularLocation>
        <location evidence="1">Membrane</location>
    </subcellularLocation>
</comment>
<evidence type="ECO:0000313" key="6">
    <source>
        <dbReference type="Proteomes" id="UP001266357"/>
    </source>
</evidence>
<dbReference type="PANTHER" id="PTHR46825:SF11">
    <property type="entry name" value="PENICILLIN-BINDING PROTEIN 4"/>
    <property type="match status" value="1"/>
</dbReference>
<protein>
    <submittedName>
        <fullName evidence="5">Serine hydrolase</fullName>
        <ecNumber evidence="5">3.-.-.-</ecNumber>
    </submittedName>
</protein>
<keyword evidence="2" id="KW-0472">Membrane</keyword>
<dbReference type="PANTHER" id="PTHR46825">
    <property type="entry name" value="D-ALANYL-D-ALANINE-CARBOXYPEPTIDASE/ENDOPEPTIDASE AMPH"/>
    <property type="match status" value="1"/>
</dbReference>
<dbReference type="EMBL" id="JAVRIF010000014">
    <property type="protein sequence ID" value="MDT0605345.1"/>
    <property type="molecule type" value="Genomic_DNA"/>
</dbReference>
<keyword evidence="5" id="KW-0378">Hydrolase</keyword>
<dbReference type="Gene3D" id="3.40.710.10">
    <property type="entry name" value="DD-peptidase/beta-lactamase superfamily"/>
    <property type="match status" value="1"/>
</dbReference>
<dbReference type="RefSeq" id="WP_311585018.1">
    <property type="nucleotide sequence ID" value="NZ_JAVRIF010000014.1"/>
</dbReference>
<dbReference type="InterPro" id="IPR001466">
    <property type="entry name" value="Beta-lactam-related"/>
</dbReference>
<feature type="signal peptide" evidence="3">
    <location>
        <begin position="1"/>
        <end position="24"/>
    </location>
</feature>
<proteinExistence type="predicted"/>
<keyword evidence="6" id="KW-1185">Reference proteome</keyword>
<dbReference type="InterPro" id="IPR050491">
    <property type="entry name" value="AmpC-like"/>
</dbReference>
<evidence type="ECO:0000313" key="5">
    <source>
        <dbReference type="EMBL" id="MDT0605345.1"/>
    </source>
</evidence>
<dbReference type="PROSITE" id="PS51257">
    <property type="entry name" value="PROKAR_LIPOPROTEIN"/>
    <property type="match status" value="1"/>
</dbReference>
<dbReference type="SUPFAM" id="SSF56601">
    <property type="entry name" value="beta-lactamase/transpeptidase-like"/>
    <property type="match status" value="1"/>
</dbReference>
<feature type="domain" description="Beta-lactamase-related" evidence="4">
    <location>
        <begin position="61"/>
        <end position="378"/>
    </location>
</feature>
<organism evidence="5 6">
    <name type="scientific">Thalassotalea castellviae</name>
    <dbReference type="NCBI Taxonomy" id="3075612"/>
    <lineage>
        <taxon>Bacteria</taxon>
        <taxon>Pseudomonadati</taxon>
        <taxon>Pseudomonadota</taxon>
        <taxon>Gammaproteobacteria</taxon>
        <taxon>Alteromonadales</taxon>
        <taxon>Colwelliaceae</taxon>
        <taxon>Thalassotalea</taxon>
    </lineage>
</organism>
<dbReference type="GO" id="GO:0016787">
    <property type="term" value="F:hydrolase activity"/>
    <property type="evidence" value="ECO:0007669"/>
    <property type="project" value="UniProtKB-KW"/>
</dbReference>
<keyword evidence="3" id="KW-0732">Signal</keyword>
<reference evidence="5 6" key="1">
    <citation type="submission" date="2023-09" db="EMBL/GenBank/DDBJ databases">
        <authorList>
            <person name="Rey-Velasco X."/>
        </authorList>
    </citation>
    <scope>NUCLEOTIDE SEQUENCE [LARGE SCALE GENOMIC DNA]</scope>
    <source>
        <strain evidence="5 6">W431</strain>
    </source>
</reference>
<evidence type="ECO:0000256" key="3">
    <source>
        <dbReference type="SAM" id="SignalP"/>
    </source>
</evidence>
<accession>A0ABU3A688</accession>
<sequence>MSKQRLTFSTLLLFLGLVSVSGCGGGSSKSTNVGNNIDNAPVLQVPATGEAGDGRLTEIIEYLRIESNLPALAGVLIYDGEIIELGVSGRRAITSDNEVTLEDKWHIGSLTKSMTSTLAAKLVQENIIQWHTTIAEVYPELSDSMQSQYVSVKLSELLSHTAGFEENLPSLANYYQDNDEITIQRQKMVEEALMLQPNNARGEFHYSNLSYMVAGAMMEKLTGQSWELLINNYVFQPLNMTNIGFGAPDIEGDFQQPVGHSQSGNSWQAVMVTDSEIADNPPVIGPAGTVHASLTDMARYLSAHLTGARGESVHGFLSADMFAVLHQDTSGTGYSLGWGINDGVLIHSGSNTMWLAKAVIRPQNNTAIFVVTNAADLVSSDSKAVIATDKLIEEIRKRASLVYGD</sequence>
<name>A0ABU3A688_9GAMM</name>
<evidence type="ECO:0000259" key="4">
    <source>
        <dbReference type="Pfam" id="PF00144"/>
    </source>
</evidence>
<gene>
    <name evidence="5" type="ORF">RM573_17215</name>
</gene>
<dbReference type="InterPro" id="IPR012338">
    <property type="entry name" value="Beta-lactam/transpept-like"/>
</dbReference>
<dbReference type="Pfam" id="PF00144">
    <property type="entry name" value="Beta-lactamase"/>
    <property type="match status" value="1"/>
</dbReference>
<evidence type="ECO:0000256" key="1">
    <source>
        <dbReference type="ARBA" id="ARBA00004370"/>
    </source>
</evidence>
<evidence type="ECO:0000256" key="2">
    <source>
        <dbReference type="ARBA" id="ARBA00023136"/>
    </source>
</evidence>
<feature type="chain" id="PRO_5045528850" evidence="3">
    <location>
        <begin position="25"/>
        <end position="405"/>
    </location>
</feature>